<proteinExistence type="predicted"/>
<feature type="domain" description="DUF883" evidence="1">
    <location>
        <begin position="103"/>
        <end position="130"/>
    </location>
</feature>
<dbReference type="KEGG" id="pcam:HNE05_04255"/>
<dbReference type="PANTHER" id="PTHR35893:SF3">
    <property type="entry name" value="INNER MEMBRANE PROTEIN"/>
    <property type="match status" value="1"/>
</dbReference>
<dbReference type="GO" id="GO:0043022">
    <property type="term" value="F:ribosome binding"/>
    <property type="evidence" value="ECO:0007669"/>
    <property type="project" value="InterPro"/>
</dbReference>
<organism evidence="2 3">
    <name type="scientific">Aquipseudomonas campi</name>
    <dbReference type="NCBI Taxonomy" id="2731681"/>
    <lineage>
        <taxon>Bacteria</taxon>
        <taxon>Pseudomonadati</taxon>
        <taxon>Pseudomonadota</taxon>
        <taxon>Gammaproteobacteria</taxon>
        <taxon>Pseudomonadales</taxon>
        <taxon>Pseudomonadaceae</taxon>
        <taxon>Aquipseudomonas</taxon>
    </lineage>
</organism>
<sequence length="131" mass="13450">MHNPTHPGNSATNSLDTGIGPIVAGPIARGEASPPSSNASREFHSFLADIEALVKDATSLTGEDLAQAKFKLSARIATAKAAAEAGGTNILQRARRTAVATNGYVREQPWTAVGAGAALAFLLGRTLSKRG</sequence>
<protein>
    <submittedName>
        <fullName evidence="2">DUF883 domain-containing protein</fullName>
    </submittedName>
</protein>
<dbReference type="Pfam" id="PF19029">
    <property type="entry name" value="DUF883_C"/>
    <property type="match status" value="1"/>
</dbReference>
<gene>
    <name evidence="2" type="ORF">HNE05_04255</name>
</gene>
<evidence type="ECO:0000313" key="2">
    <source>
        <dbReference type="EMBL" id="QKE62603.1"/>
    </source>
</evidence>
<dbReference type="Proteomes" id="UP000501379">
    <property type="component" value="Chromosome"/>
</dbReference>
<name>A0A6M8F8Q3_9GAMM</name>
<accession>A0A6M8F8Q3</accession>
<dbReference type="AlphaFoldDB" id="A0A6M8F8Q3"/>
<dbReference type="PANTHER" id="PTHR35893">
    <property type="entry name" value="INNER MEMBRANE PROTEIN-RELATED"/>
    <property type="match status" value="1"/>
</dbReference>
<dbReference type="RefSeq" id="WP_173204619.1">
    <property type="nucleotide sequence ID" value="NZ_CP053697.2"/>
</dbReference>
<dbReference type="InterPro" id="IPR010279">
    <property type="entry name" value="YqjD/ElaB"/>
</dbReference>
<evidence type="ECO:0000259" key="1">
    <source>
        <dbReference type="Pfam" id="PF19029"/>
    </source>
</evidence>
<reference evidence="2" key="1">
    <citation type="submission" date="2020-07" db="EMBL/GenBank/DDBJ databases">
        <title>Nitrate ammonifying Pseudomonas campi sp. nov. isolated from German agricultural grassland.</title>
        <authorList>
            <person name="Timsy T."/>
            <person name="Ulrich A."/>
            <person name="Spanner T."/>
            <person name="Foesel B."/>
            <person name="Kolb S."/>
            <person name="Horn M.A."/>
            <person name="Behrendt U."/>
        </authorList>
    </citation>
    <scope>NUCLEOTIDE SEQUENCE</scope>
    <source>
        <strain evidence="2">S1-A32-2</strain>
    </source>
</reference>
<evidence type="ECO:0000313" key="3">
    <source>
        <dbReference type="Proteomes" id="UP000501379"/>
    </source>
</evidence>
<dbReference type="InterPro" id="IPR043605">
    <property type="entry name" value="DUF883_C"/>
</dbReference>
<keyword evidence="3" id="KW-1185">Reference proteome</keyword>
<dbReference type="EMBL" id="CP053697">
    <property type="protein sequence ID" value="QKE62603.1"/>
    <property type="molecule type" value="Genomic_DNA"/>
</dbReference>